<evidence type="ECO:0000313" key="2">
    <source>
        <dbReference type="EMBL" id="MBH8566233.1"/>
    </source>
</evidence>
<name>A0A8J7HUM2_9NOST</name>
<dbReference type="SUPFAM" id="SSF52266">
    <property type="entry name" value="SGNH hydrolase"/>
    <property type="match status" value="1"/>
</dbReference>
<keyword evidence="1" id="KW-0812">Transmembrane</keyword>
<dbReference type="Proteomes" id="UP000632766">
    <property type="component" value="Unassembled WGS sequence"/>
</dbReference>
<protein>
    <submittedName>
        <fullName evidence="2">Uncharacterized protein</fullName>
    </submittedName>
</protein>
<organism evidence="2 3">
    <name type="scientific">Amazonocrinis nigriterrae CENA67</name>
    <dbReference type="NCBI Taxonomy" id="2794033"/>
    <lineage>
        <taxon>Bacteria</taxon>
        <taxon>Bacillati</taxon>
        <taxon>Cyanobacteriota</taxon>
        <taxon>Cyanophyceae</taxon>
        <taxon>Nostocales</taxon>
        <taxon>Nostocaceae</taxon>
        <taxon>Amazonocrinis</taxon>
        <taxon>Amazonocrinis nigriterrae</taxon>
    </lineage>
</organism>
<dbReference type="RefSeq" id="WP_198127993.1">
    <property type="nucleotide sequence ID" value="NZ_JAECZC010000086.1"/>
</dbReference>
<gene>
    <name evidence="2" type="ORF">I8748_29430</name>
</gene>
<keyword evidence="3" id="KW-1185">Reference proteome</keyword>
<keyword evidence="1" id="KW-1133">Transmembrane helix</keyword>
<proteinExistence type="predicted"/>
<evidence type="ECO:0000256" key="1">
    <source>
        <dbReference type="SAM" id="Phobius"/>
    </source>
</evidence>
<comment type="caution">
    <text evidence="2">The sequence shown here is derived from an EMBL/GenBank/DDBJ whole genome shotgun (WGS) entry which is preliminary data.</text>
</comment>
<feature type="transmembrane region" description="Helical" evidence="1">
    <location>
        <begin position="21"/>
        <end position="41"/>
    </location>
</feature>
<dbReference type="AlphaFoldDB" id="A0A8J7HUM2"/>
<reference evidence="2 3" key="1">
    <citation type="journal article" date="2021" name="Int. J. Syst. Evol. Microbiol.">
        <title>Amazonocrinis nigriterrae gen. nov., sp. nov., Atlanticothrix silvestris gen. nov., sp. nov. and Dendronalium phyllosphericum gen. nov., sp. nov., nostocacean cyanobacteria from Brazilian environments.</title>
        <authorList>
            <person name="Alvarenga D.O."/>
            <person name="Andreote A.P.D."/>
            <person name="Branco L.H.Z."/>
            <person name="Delbaje E."/>
            <person name="Cruz R.B."/>
            <person name="Varani A.M."/>
            <person name="Fiore M.F."/>
        </authorList>
    </citation>
    <scope>NUCLEOTIDE SEQUENCE [LARGE SCALE GENOMIC DNA]</scope>
    <source>
        <strain evidence="2 3">CENA67</strain>
    </source>
</reference>
<sequence>MSLFTSNSKNYQSSFKSNGIYILRPIIVAIVVLAVYQILIWCNFLTPHEGIAQQESNLIRAERYFYGDEAKTKFVVVGSSMIANIPVNDIGSNLFNLGIRGDSSVTGLELVKLRKTKPSLVLVELNGTISRKMNADLIKSFSYPVSYLSRLYFSMFRAEYRPISIFVTKLKKIKGDDNETVNVQQKTIQSELEKNIVKRAVQTNSKLLNQEEIDSLIKGANFIQNQISEIRKGSIKVVLFDVPREQEVIESPREKQIQQLIRNLFPKNNYEWLPDSLKTDWVTGDGVHLKSSDAVKYAEFLQETLQKKGYLSN</sequence>
<keyword evidence="1" id="KW-0472">Membrane</keyword>
<dbReference type="EMBL" id="JAECZC010000086">
    <property type="protein sequence ID" value="MBH8566233.1"/>
    <property type="molecule type" value="Genomic_DNA"/>
</dbReference>
<accession>A0A8J7HUM2</accession>
<evidence type="ECO:0000313" key="3">
    <source>
        <dbReference type="Proteomes" id="UP000632766"/>
    </source>
</evidence>